<dbReference type="SUPFAM" id="SSF48403">
    <property type="entry name" value="Ankyrin repeat"/>
    <property type="match status" value="1"/>
</dbReference>
<feature type="repeat" description="ANK" evidence="3">
    <location>
        <begin position="93"/>
        <end position="125"/>
    </location>
</feature>
<dbReference type="Pfam" id="PF12796">
    <property type="entry name" value="Ank_2"/>
    <property type="match status" value="4"/>
</dbReference>
<keyword evidence="1" id="KW-0677">Repeat</keyword>
<dbReference type="GeneID" id="108705359"/>
<proteinExistence type="predicted"/>
<name>A0A8J1M567_XENLA</name>
<evidence type="ECO:0000256" key="4">
    <source>
        <dbReference type="SAM" id="MobiDB-lite"/>
    </source>
</evidence>
<dbReference type="Gene3D" id="1.10.533.10">
    <property type="entry name" value="Death Domain, Fas"/>
    <property type="match status" value="1"/>
</dbReference>
<dbReference type="PROSITE" id="PS50017">
    <property type="entry name" value="DEATH_DOMAIN"/>
    <property type="match status" value="1"/>
</dbReference>
<dbReference type="SMART" id="SM00248">
    <property type="entry name" value="ANK"/>
    <property type="match status" value="11"/>
</dbReference>
<dbReference type="PANTHER" id="PTHR24166:SF48">
    <property type="entry name" value="PROTEIN VAPYRIN"/>
    <property type="match status" value="1"/>
</dbReference>
<dbReference type="KEGG" id="xla:108705359"/>
<dbReference type="AlphaFoldDB" id="A0A8J1M567"/>
<keyword evidence="2 3" id="KW-0040">ANK repeat</keyword>
<dbReference type="InterPro" id="IPR036770">
    <property type="entry name" value="Ankyrin_rpt-contain_sf"/>
</dbReference>
<sequence>MKMVVRKKAIAQQEEQESHHEDAGSGNQKVLNTVTGLVQSVRNKKVSEKDSGDRHEILLHKEMAFHHAAKKNDVLAMTRLLEQEANINAKNNLNRTALHFAVAGNNIQAVSFLLSHKARVDIADKHGLTVLHLAAWSADLTIVQLLIKAGASQKATNQDGMNVLHFAAQNNKNDIVDYLIKDLQLQDLNILDKKKRRPFHLAAEKGHIRMITKLIEFELFSLEKDTEGNSALHLAAKNGHSNVLETLLETWQETETDEPNESGETPFYLASEGGHIDCAKLLLNRGSNINTTTNDGYGALHIAAQNGYTSFVNFLLNNGIESTPKANERNNPFHLALLYNHMDTIDILLERKYDINATNMRQQTPLHLAAEYKNTELVEKLLIAGCDLTIADKQRKTSLGTAARSNHILIVDMIIKAERYYEWKKRSSDNTEQGEQEESVTFKQDHSSKTRLIRSALWNLAYKHLKLDEWKKMATGWKFTEAQVKAIEEQWTGKESYKEHCNRLLLIWLHGVLLAKENPIKTLYEVLVEMGHKQTAENFRVESSNENTTEAKKCCIS</sequence>
<feature type="repeat" description="ANK" evidence="3">
    <location>
        <begin position="126"/>
        <end position="158"/>
    </location>
</feature>
<organism evidence="6 7">
    <name type="scientific">Xenopus laevis</name>
    <name type="common">African clawed frog</name>
    <dbReference type="NCBI Taxonomy" id="8355"/>
    <lineage>
        <taxon>Eukaryota</taxon>
        <taxon>Metazoa</taxon>
        <taxon>Chordata</taxon>
        <taxon>Craniata</taxon>
        <taxon>Vertebrata</taxon>
        <taxon>Euteleostomi</taxon>
        <taxon>Amphibia</taxon>
        <taxon>Batrachia</taxon>
        <taxon>Anura</taxon>
        <taxon>Pipoidea</taxon>
        <taxon>Pipidae</taxon>
        <taxon>Xenopodinae</taxon>
        <taxon>Xenopus</taxon>
        <taxon>Xenopus</taxon>
    </lineage>
</organism>
<dbReference type="PRINTS" id="PR01415">
    <property type="entry name" value="ANKYRIN"/>
</dbReference>
<feature type="repeat" description="ANK" evidence="3">
    <location>
        <begin position="227"/>
        <end position="259"/>
    </location>
</feature>
<dbReference type="PROSITE" id="PS50088">
    <property type="entry name" value="ANK_REPEAT"/>
    <property type="match status" value="8"/>
</dbReference>
<feature type="region of interest" description="Disordered" evidence="4">
    <location>
        <begin position="1"/>
        <end position="29"/>
    </location>
</feature>
<dbReference type="GO" id="GO:0007165">
    <property type="term" value="P:signal transduction"/>
    <property type="evidence" value="ECO:0007669"/>
    <property type="project" value="InterPro"/>
</dbReference>
<dbReference type="CTD" id="108705359"/>
<dbReference type="PROSITE" id="PS50297">
    <property type="entry name" value="ANK_REP_REGION"/>
    <property type="match status" value="7"/>
</dbReference>
<dbReference type="InterPro" id="IPR000488">
    <property type="entry name" value="Death_dom"/>
</dbReference>
<feature type="repeat" description="ANK" evidence="3">
    <location>
        <begin position="295"/>
        <end position="327"/>
    </location>
</feature>
<dbReference type="Gene3D" id="1.25.40.20">
    <property type="entry name" value="Ankyrin repeat-containing domain"/>
    <property type="match status" value="4"/>
</dbReference>
<keyword evidence="6" id="KW-1185">Reference proteome</keyword>
<dbReference type="Proteomes" id="UP000186698">
    <property type="component" value="Chromosome 1S"/>
</dbReference>
<dbReference type="OrthoDB" id="448455at2759"/>
<feature type="repeat" description="ANK" evidence="3">
    <location>
        <begin position="262"/>
        <end position="294"/>
    </location>
</feature>
<evidence type="ECO:0000256" key="2">
    <source>
        <dbReference type="ARBA" id="ARBA00023043"/>
    </source>
</evidence>
<dbReference type="SUPFAM" id="SSF47986">
    <property type="entry name" value="DEATH domain"/>
    <property type="match status" value="1"/>
</dbReference>
<evidence type="ECO:0000256" key="1">
    <source>
        <dbReference type="ARBA" id="ARBA00022737"/>
    </source>
</evidence>
<accession>A0A8J1M567</accession>
<evidence type="ECO:0000256" key="3">
    <source>
        <dbReference type="PROSITE-ProRule" id="PRU00023"/>
    </source>
</evidence>
<dbReference type="InterPro" id="IPR002110">
    <property type="entry name" value="Ankyrin_rpt"/>
</dbReference>
<feature type="domain" description="Death" evidence="5">
    <location>
        <begin position="469"/>
        <end position="543"/>
    </location>
</feature>
<protein>
    <submittedName>
        <fullName evidence="7">Ankyrin repeat and death domain-containing protein 1B isoform X1</fullName>
    </submittedName>
</protein>
<gene>
    <name evidence="7" type="primary">ankdd1b.S</name>
</gene>
<reference evidence="7" key="1">
    <citation type="submission" date="2025-08" db="UniProtKB">
        <authorList>
            <consortium name="RefSeq"/>
        </authorList>
    </citation>
    <scope>IDENTIFICATION</scope>
    <source>
        <strain evidence="7">J_2021</strain>
        <tissue evidence="7">Erythrocytes</tissue>
    </source>
</reference>
<feature type="repeat" description="ANK" evidence="3">
    <location>
        <begin position="328"/>
        <end position="360"/>
    </location>
</feature>
<evidence type="ECO:0000313" key="7">
    <source>
        <dbReference type="RefSeq" id="XP_041436446.1"/>
    </source>
</evidence>
<dbReference type="PANTHER" id="PTHR24166">
    <property type="entry name" value="ROLLING PEBBLES, ISOFORM B"/>
    <property type="match status" value="1"/>
</dbReference>
<evidence type="ECO:0000313" key="6">
    <source>
        <dbReference type="Proteomes" id="UP000186698"/>
    </source>
</evidence>
<dbReference type="InterPro" id="IPR011029">
    <property type="entry name" value="DEATH-like_dom_sf"/>
</dbReference>
<dbReference type="InterPro" id="IPR050889">
    <property type="entry name" value="Dendritic_Spine_Reg/Scaffold"/>
</dbReference>
<feature type="repeat" description="ANK" evidence="3">
    <location>
        <begin position="60"/>
        <end position="92"/>
    </location>
</feature>
<evidence type="ECO:0000259" key="5">
    <source>
        <dbReference type="PROSITE" id="PS50017"/>
    </source>
</evidence>
<dbReference type="RefSeq" id="XP_041436446.1">
    <property type="nucleotide sequence ID" value="XM_041580512.1"/>
</dbReference>
<feature type="repeat" description="ANK" evidence="3">
    <location>
        <begin position="361"/>
        <end position="393"/>
    </location>
</feature>